<dbReference type="InterPro" id="IPR036249">
    <property type="entry name" value="Thioredoxin-like_sf"/>
</dbReference>
<dbReference type="GO" id="GO:0004364">
    <property type="term" value="F:glutathione transferase activity"/>
    <property type="evidence" value="ECO:0007669"/>
    <property type="project" value="TreeGrafter"/>
</dbReference>
<reference evidence="2" key="1">
    <citation type="journal article" date="2021" name="Sci. Adv.">
        <title>The American lobster genome reveals insights on longevity, neural, and immune adaptations.</title>
        <authorList>
            <person name="Polinski J.M."/>
            <person name="Zimin A.V."/>
            <person name="Clark K.F."/>
            <person name="Kohn A.B."/>
            <person name="Sadowski N."/>
            <person name="Timp W."/>
            <person name="Ptitsyn A."/>
            <person name="Khanna P."/>
            <person name="Romanova D.Y."/>
            <person name="Williams P."/>
            <person name="Greenwood S.J."/>
            <person name="Moroz L.L."/>
            <person name="Walt D.R."/>
            <person name="Bodnar A.G."/>
        </authorList>
    </citation>
    <scope>NUCLEOTIDE SEQUENCE</scope>
    <source>
        <strain evidence="2">GMGI-L3</strain>
    </source>
</reference>
<dbReference type="FunFam" id="3.40.30.10:FF:000034">
    <property type="entry name" value="glutathione S-transferase 1"/>
    <property type="match status" value="1"/>
</dbReference>
<evidence type="ECO:0000313" key="3">
    <source>
        <dbReference type="Proteomes" id="UP000747542"/>
    </source>
</evidence>
<dbReference type="AlphaFoldDB" id="A0A8J5N9E8"/>
<dbReference type="GO" id="GO:0006749">
    <property type="term" value="P:glutathione metabolic process"/>
    <property type="evidence" value="ECO:0007669"/>
    <property type="project" value="TreeGrafter"/>
</dbReference>
<comment type="caution">
    <text evidence="2">The sequence shown here is derived from an EMBL/GenBank/DDBJ whole genome shotgun (WGS) entry which is preliminary data.</text>
</comment>
<organism evidence="2 3">
    <name type="scientific">Homarus americanus</name>
    <name type="common">American lobster</name>
    <dbReference type="NCBI Taxonomy" id="6706"/>
    <lineage>
        <taxon>Eukaryota</taxon>
        <taxon>Metazoa</taxon>
        <taxon>Ecdysozoa</taxon>
        <taxon>Arthropoda</taxon>
        <taxon>Crustacea</taxon>
        <taxon>Multicrustacea</taxon>
        <taxon>Malacostraca</taxon>
        <taxon>Eumalacostraca</taxon>
        <taxon>Eucarida</taxon>
        <taxon>Decapoda</taxon>
        <taxon>Pleocyemata</taxon>
        <taxon>Astacidea</taxon>
        <taxon>Nephropoidea</taxon>
        <taxon>Nephropidae</taxon>
        <taxon>Homarus</taxon>
    </lineage>
</organism>
<evidence type="ECO:0000259" key="1">
    <source>
        <dbReference type="PROSITE" id="PS50404"/>
    </source>
</evidence>
<dbReference type="Gene3D" id="3.40.30.10">
    <property type="entry name" value="Glutaredoxin"/>
    <property type="match status" value="1"/>
</dbReference>
<dbReference type="Proteomes" id="UP000747542">
    <property type="component" value="Unassembled WGS sequence"/>
</dbReference>
<dbReference type="InterPro" id="IPR004045">
    <property type="entry name" value="Glutathione_S-Trfase_N"/>
</dbReference>
<name>A0A8J5N9E8_HOMAM</name>
<keyword evidence="3" id="KW-1185">Reference proteome</keyword>
<dbReference type="PANTHER" id="PTHR43969">
    <property type="entry name" value="GLUTATHIONE S TRANSFERASE D10, ISOFORM A-RELATED"/>
    <property type="match status" value="1"/>
</dbReference>
<feature type="domain" description="GST N-terminal" evidence="1">
    <location>
        <begin position="1"/>
        <end position="67"/>
    </location>
</feature>
<dbReference type="EMBL" id="JAHLQT010004419">
    <property type="protein sequence ID" value="KAG7175990.1"/>
    <property type="molecule type" value="Genomic_DNA"/>
</dbReference>
<dbReference type="PROSITE" id="PS50404">
    <property type="entry name" value="GST_NTER"/>
    <property type="match status" value="1"/>
</dbReference>
<sequence length="67" mass="7656">MPVDLYYLLMSFPCRASMLTAKAVNLEVNLKKLDIFSGEQMKPEFLALNPQHCVPTLVDGDLTLWER</sequence>
<dbReference type="PANTHER" id="PTHR43969:SF9">
    <property type="entry name" value="GLUTATHIONE S TRANSFERASE D10, ISOFORM A-RELATED"/>
    <property type="match status" value="1"/>
</dbReference>
<dbReference type="Pfam" id="PF02798">
    <property type="entry name" value="GST_N"/>
    <property type="match status" value="1"/>
</dbReference>
<accession>A0A8J5N9E8</accession>
<evidence type="ECO:0000313" key="2">
    <source>
        <dbReference type="EMBL" id="KAG7175990.1"/>
    </source>
</evidence>
<protein>
    <submittedName>
        <fullName evidence="2">Glutathione S-transferase 1-like 1</fullName>
    </submittedName>
</protein>
<gene>
    <name evidence="2" type="primary">GstD1-L1</name>
    <name evidence="2" type="ORF">Hamer_G016946</name>
</gene>
<dbReference type="SUPFAM" id="SSF52833">
    <property type="entry name" value="Thioredoxin-like"/>
    <property type="match status" value="1"/>
</dbReference>
<proteinExistence type="predicted"/>